<evidence type="ECO:0000259" key="1">
    <source>
        <dbReference type="Pfam" id="PF08305"/>
    </source>
</evidence>
<dbReference type="AlphaFoldDB" id="F0SL92"/>
<dbReference type="Pfam" id="PF08305">
    <property type="entry name" value="NPCBM"/>
    <property type="match status" value="1"/>
</dbReference>
<dbReference type="InterPro" id="IPR008979">
    <property type="entry name" value="Galactose-bd-like_sf"/>
</dbReference>
<dbReference type="Proteomes" id="UP000006860">
    <property type="component" value="Chromosome"/>
</dbReference>
<accession>F0SL92</accession>
<reference evidence="3" key="1">
    <citation type="submission" date="2011-02" db="EMBL/GenBank/DDBJ databases">
        <title>The complete genome of Planctomyces brasiliensis DSM 5305.</title>
        <authorList>
            <person name="Lucas S."/>
            <person name="Copeland A."/>
            <person name="Lapidus A."/>
            <person name="Bruce D."/>
            <person name="Goodwin L."/>
            <person name="Pitluck S."/>
            <person name="Kyrpides N."/>
            <person name="Mavromatis K."/>
            <person name="Pagani I."/>
            <person name="Ivanova N."/>
            <person name="Ovchinnikova G."/>
            <person name="Lu M."/>
            <person name="Detter J.C."/>
            <person name="Han C."/>
            <person name="Land M."/>
            <person name="Hauser L."/>
            <person name="Markowitz V."/>
            <person name="Cheng J.-F."/>
            <person name="Hugenholtz P."/>
            <person name="Woyke T."/>
            <person name="Wu D."/>
            <person name="Tindall B."/>
            <person name="Pomrenke H.G."/>
            <person name="Brambilla E."/>
            <person name="Klenk H.-P."/>
            <person name="Eisen J.A."/>
        </authorList>
    </citation>
    <scope>NUCLEOTIDE SEQUENCE [LARGE SCALE GENOMIC DNA]</scope>
    <source>
        <strain evidence="3">ATCC 49424 / DSM 5305 / JCM 21570 / NBRC 103401 / IFAM 1448</strain>
    </source>
</reference>
<gene>
    <name evidence="2" type="ordered locus">Plabr_4426</name>
</gene>
<protein>
    <recommendedName>
        <fullName evidence="1">Glycosyl hydrolase family 98 putative carbohydrate-binding module domain-containing protein</fullName>
    </recommendedName>
</protein>
<dbReference type="STRING" id="756272.Plabr_4426"/>
<dbReference type="HOGENOM" id="CLU_628340_0_0_0"/>
<dbReference type="InterPro" id="IPR038637">
    <property type="entry name" value="NPCBM_sf"/>
</dbReference>
<evidence type="ECO:0000313" key="3">
    <source>
        <dbReference type="Proteomes" id="UP000006860"/>
    </source>
</evidence>
<feature type="domain" description="Glycosyl hydrolase family 98 putative carbohydrate-binding module" evidence="1">
    <location>
        <begin position="325"/>
        <end position="429"/>
    </location>
</feature>
<sequence length="436" mass="48470">MWIRPNFRIAILLAVSALLMSDIALQESLGWGRGHKLIRRWAVSRLPAWQHDLLSDEEWKRFVNDYSSLQDQHAGGKAPQLDRYCHPPQRVSLHDVGPIETSVPNIEWYLQQFLDHCKRGETDEALKFLGVLCHWNEDPGSLSAHSSPVNEATLRMLLPPPPELANKNYLYGYGGISDAGSYTIPPVEYQPRLLGTSVPEAASRIYQHQKQLKAFASSQIVPLIQAVRMGDAEAADSVRQRAAARNARHIADLLFTAFSLREQRFNQQAESSLMSQPLTEWLPESQTGMVPRPYYVTPFLVNQAMDADRGLHPLQLLSSDPKRSVVEHGFGTGAPVTITYKIAPGRVFDRFTARAGLHPTAGKGAAVRFVLKINGEEAAHSPLVTPADNPHAFEVSIPDTSIVTLELITIPGKDTVTDHNLTVWAEPTLLRAKSRP</sequence>
<dbReference type="EMBL" id="CP002546">
    <property type="protein sequence ID" value="ADY61998.1"/>
    <property type="molecule type" value="Genomic_DNA"/>
</dbReference>
<organism evidence="2 3">
    <name type="scientific">Rubinisphaera brasiliensis (strain ATCC 49424 / DSM 5305 / JCM 21570 / IAM 15109 / NBRC 103401 / IFAM 1448)</name>
    <name type="common">Planctomyces brasiliensis</name>
    <dbReference type="NCBI Taxonomy" id="756272"/>
    <lineage>
        <taxon>Bacteria</taxon>
        <taxon>Pseudomonadati</taxon>
        <taxon>Planctomycetota</taxon>
        <taxon>Planctomycetia</taxon>
        <taxon>Planctomycetales</taxon>
        <taxon>Planctomycetaceae</taxon>
        <taxon>Rubinisphaera</taxon>
    </lineage>
</organism>
<dbReference type="SUPFAM" id="SSF49785">
    <property type="entry name" value="Galactose-binding domain-like"/>
    <property type="match status" value="1"/>
</dbReference>
<evidence type="ECO:0000313" key="2">
    <source>
        <dbReference type="EMBL" id="ADY61998.1"/>
    </source>
</evidence>
<name>F0SL92_RUBBR</name>
<keyword evidence="3" id="KW-1185">Reference proteome</keyword>
<dbReference type="KEGG" id="pbs:Plabr_4426"/>
<dbReference type="Gene3D" id="2.60.120.1060">
    <property type="entry name" value="NPCBM/NEW2 domain"/>
    <property type="match status" value="1"/>
</dbReference>
<dbReference type="eggNOG" id="ENOG503459A">
    <property type="taxonomic scope" value="Bacteria"/>
</dbReference>
<dbReference type="InterPro" id="IPR013222">
    <property type="entry name" value="Glyco_hyd_98_carb-bd"/>
</dbReference>
<proteinExistence type="predicted"/>